<accession>A0A0U3MNS2</accession>
<dbReference type="AlphaFoldDB" id="A0A0U3MNS2"/>
<proteinExistence type="predicted"/>
<evidence type="ECO:0000313" key="1">
    <source>
        <dbReference type="EMBL" id="ALV09164.1"/>
    </source>
</evidence>
<reference evidence="1 2" key="1">
    <citation type="submission" date="2015-12" db="EMBL/GenBank/DDBJ databases">
        <title>Complete genome of Roseateles depolymerans KCTC 42856.</title>
        <authorList>
            <person name="Kim K.M."/>
        </authorList>
    </citation>
    <scope>NUCLEOTIDE SEQUENCE [LARGE SCALE GENOMIC DNA]</scope>
    <source>
        <strain evidence="1 2">KCTC 42856</strain>
    </source>
</reference>
<keyword evidence="2" id="KW-1185">Reference proteome</keyword>
<dbReference type="Proteomes" id="UP000060699">
    <property type="component" value="Chromosome"/>
</dbReference>
<dbReference type="KEGG" id="rdp:RD2015_4726"/>
<name>A0A0U3MNS2_9BURK</name>
<gene>
    <name evidence="1" type="ORF">RD2015_4726</name>
</gene>
<dbReference type="EMBL" id="CP013729">
    <property type="protein sequence ID" value="ALV09164.1"/>
    <property type="molecule type" value="Genomic_DNA"/>
</dbReference>
<organism evidence="1 2">
    <name type="scientific">Roseateles depolymerans</name>
    <dbReference type="NCBI Taxonomy" id="76731"/>
    <lineage>
        <taxon>Bacteria</taxon>
        <taxon>Pseudomonadati</taxon>
        <taxon>Pseudomonadota</taxon>
        <taxon>Betaproteobacteria</taxon>
        <taxon>Burkholderiales</taxon>
        <taxon>Sphaerotilaceae</taxon>
        <taxon>Roseateles</taxon>
    </lineage>
</organism>
<protein>
    <submittedName>
        <fullName evidence="1">Uncharacterized protein</fullName>
    </submittedName>
</protein>
<sequence>MGQFGKYRKLKMMTFRSELKRAGFGRLKVEVQHSQFKASSAKAVHALIHGRPEADTVERPDIASHDAAVPQVPVKVQAPSVSDFLAKQTTAGKNP</sequence>
<evidence type="ECO:0000313" key="2">
    <source>
        <dbReference type="Proteomes" id="UP000060699"/>
    </source>
</evidence>